<name>A0A9P4R3M0_9PLEO</name>
<sequence length="205" mass="23062">MFSFPFRSIFALTAPIIAAVAATVLQWTLPPSNLKSPLLVLVLLPLEQDIHRNVEHETNAHATKIRSESENILHRPRPHPHVTEARNKSKNTTPWPPPHSTEARSESETTTSRSPPHDADARSESETIPTLPPTPYLKPSRPSRHLYSNFRGASDYAWSLDDELDDEGQIPEYLLSQAGKVREMHREDSGIRLYAYGSDFGYSGM</sequence>
<dbReference type="AlphaFoldDB" id="A0A9P4R3M0"/>
<evidence type="ECO:0000313" key="3">
    <source>
        <dbReference type="Proteomes" id="UP000799444"/>
    </source>
</evidence>
<dbReference type="Proteomes" id="UP000799444">
    <property type="component" value="Unassembled WGS sequence"/>
</dbReference>
<comment type="caution">
    <text evidence="2">The sequence shown here is derived from an EMBL/GenBank/DDBJ whole genome shotgun (WGS) entry which is preliminary data.</text>
</comment>
<feature type="region of interest" description="Disordered" evidence="1">
    <location>
        <begin position="57"/>
        <end position="144"/>
    </location>
</feature>
<evidence type="ECO:0000313" key="2">
    <source>
        <dbReference type="EMBL" id="KAF2736208.1"/>
    </source>
</evidence>
<accession>A0A9P4R3M0</accession>
<reference evidence="2" key="1">
    <citation type="journal article" date="2020" name="Stud. Mycol.">
        <title>101 Dothideomycetes genomes: a test case for predicting lifestyles and emergence of pathogens.</title>
        <authorList>
            <person name="Haridas S."/>
            <person name="Albert R."/>
            <person name="Binder M."/>
            <person name="Bloem J."/>
            <person name="Labutti K."/>
            <person name="Salamov A."/>
            <person name="Andreopoulos B."/>
            <person name="Baker S."/>
            <person name="Barry K."/>
            <person name="Bills G."/>
            <person name="Bluhm B."/>
            <person name="Cannon C."/>
            <person name="Castanera R."/>
            <person name="Culley D."/>
            <person name="Daum C."/>
            <person name="Ezra D."/>
            <person name="Gonzalez J."/>
            <person name="Henrissat B."/>
            <person name="Kuo A."/>
            <person name="Liang C."/>
            <person name="Lipzen A."/>
            <person name="Lutzoni F."/>
            <person name="Magnuson J."/>
            <person name="Mondo S."/>
            <person name="Nolan M."/>
            <person name="Ohm R."/>
            <person name="Pangilinan J."/>
            <person name="Park H.-J."/>
            <person name="Ramirez L."/>
            <person name="Alfaro M."/>
            <person name="Sun H."/>
            <person name="Tritt A."/>
            <person name="Yoshinaga Y."/>
            <person name="Zwiers L.-H."/>
            <person name="Turgeon B."/>
            <person name="Goodwin S."/>
            <person name="Spatafora J."/>
            <person name="Crous P."/>
            <person name="Grigoriev I."/>
        </authorList>
    </citation>
    <scope>NUCLEOTIDE SEQUENCE</scope>
    <source>
        <strain evidence="2">CBS 125425</strain>
    </source>
</reference>
<organism evidence="2 3">
    <name type="scientific">Polyplosphaeria fusca</name>
    <dbReference type="NCBI Taxonomy" id="682080"/>
    <lineage>
        <taxon>Eukaryota</taxon>
        <taxon>Fungi</taxon>
        <taxon>Dikarya</taxon>
        <taxon>Ascomycota</taxon>
        <taxon>Pezizomycotina</taxon>
        <taxon>Dothideomycetes</taxon>
        <taxon>Pleosporomycetidae</taxon>
        <taxon>Pleosporales</taxon>
        <taxon>Tetraplosphaeriaceae</taxon>
        <taxon>Polyplosphaeria</taxon>
    </lineage>
</organism>
<gene>
    <name evidence="2" type="ORF">EJ04DRAFT_511204</name>
</gene>
<keyword evidence="3" id="KW-1185">Reference proteome</keyword>
<evidence type="ECO:0000256" key="1">
    <source>
        <dbReference type="SAM" id="MobiDB-lite"/>
    </source>
</evidence>
<proteinExistence type="predicted"/>
<protein>
    <submittedName>
        <fullName evidence="2">Uncharacterized protein</fullName>
    </submittedName>
</protein>
<dbReference type="EMBL" id="ML996127">
    <property type="protein sequence ID" value="KAF2736208.1"/>
    <property type="molecule type" value="Genomic_DNA"/>
</dbReference>
<feature type="compositionally biased region" description="Basic and acidic residues" evidence="1">
    <location>
        <begin position="57"/>
        <end position="73"/>
    </location>
</feature>
<feature type="compositionally biased region" description="Basic and acidic residues" evidence="1">
    <location>
        <begin position="115"/>
        <end position="125"/>
    </location>
</feature>